<evidence type="ECO:0000313" key="2">
    <source>
        <dbReference type="EMBL" id="CAJ1082017.1"/>
    </source>
</evidence>
<organism evidence="2 3">
    <name type="scientific">Xyrichtys novacula</name>
    <name type="common">Pearly razorfish</name>
    <name type="synonym">Hemipteronotus novacula</name>
    <dbReference type="NCBI Taxonomy" id="13765"/>
    <lineage>
        <taxon>Eukaryota</taxon>
        <taxon>Metazoa</taxon>
        <taxon>Chordata</taxon>
        <taxon>Craniata</taxon>
        <taxon>Vertebrata</taxon>
        <taxon>Euteleostomi</taxon>
        <taxon>Actinopterygii</taxon>
        <taxon>Neopterygii</taxon>
        <taxon>Teleostei</taxon>
        <taxon>Neoteleostei</taxon>
        <taxon>Acanthomorphata</taxon>
        <taxon>Eupercaria</taxon>
        <taxon>Labriformes</taxon>
        <taxon>Labridae</taxon>
        <taxon>Xyrichtys</taxon>
    </lineage>
</organism>
<accession>A0AAV1H7P5</accession>
<gene>
    <name evidence="2" type="ORF">XNOV1_A032566</name>
</gene>
<dbReference type="EMBL" id="OY660883">
    <property type="protein sequence ID" value="CAJ1082017.1"/>
    <property type="molecule type" value="Genomic_DNA"/>
</dbReference>
<reference evidence="2" key="1">
    <citation type="submission" date="2023-08" db="EMBL/GenBank/DDBJ databases">
        <authorList>
            <person name="Alioto T."/>
            <person name="Alioto T."/>
            <person name="Gomez Garrido J."/>
        </authorList>
    </citation>
    <scope>NUCLEOTIDE SEQUENCE</scope>
</reference>
<feature type="region of interest" description="Disordered" evidence="1">
    <location>
        <begin position="81"/>
        <end position="102"/>
    </location>
</feature>
<protein>
    <submittedName>
        <fullName evidence="2">Uncharacterized protein</fullName>
    </submittedName>
</protein>
<keyword evidence="3" id="KW-1185">Reference proteome</keyword>
<proteinExistence type="predicted"/>
<dbReference type="AlphaFoldDB" id="A0AAV1H7P5"/>
<evidence type="ECO:0000313" key="3">
    <source>
        <dbReference type="Proteomes" id="UP001178508"/>
    </source>
</evidence>
<dbReference type="Proteomes" id="UP001178508">
    <property type="component" value="Chromosome 20"/>
</dbReference>
<sequence>MTPHLPVTVSSEKKGDRRSATLPANKSLAYHSNTTALNPPPPPPPPKPPPHCFSHSPHPHFEIHVSRQRSALLEGQEANPNIVTPRHNTEGPGTVARHPEARSQRRAVTQHSLGGKGQALNQSFNPTALHSAHRGVALGICKSDTIKSAPVIGPAVSAKLGSRSQQGPGSSAARADNSCLDGGRAALSGWQHLSEPGTSCQHLARSPQTLKEMMALCCINMAFFLTADPSTELRRGKLVGEGLAILVISSTRRSIVAASGEGAVLWSLCGMVIRLWPLRSSQPMYLFPNGTDTGLRRSLLGPLKPETLEVDVCLRPAGRVVEALPPPPWPSAQLHYHHLYHANQQQRSLADQGADHPGLSSPHQSESWLDRCQPCRRSVEPEELAFR</sequence>
<feature type="region of interest" description="Disordered" evidence="1">
    <location>
        <begin position="346"/>
        <end position="372"/>
    </location>
</feature>
<feature type="compositionally biased region" description="Pro residues" evidence="1">
    <location>
        <begin position="38"/>
        <end position="51"/>
    </location>
</feature>
<feature type="region of interest" description="Disordered" evidence="1">
    <location>
        <begin position="1"/>
        <end position="59"/>
    </location>
</feature>
<evidence type="ECO:0000256" key="1">
    <source>
        <dbReference type="SAM" id="MobiDB-lite"/>
    </source>
</evidence>
<name>A0AAV1H7P5_XYRNO</name>